<dbReference type="Proteomes" id="UP000504635">
    <property type="component" value="Unplaced"/>
</dbReference>
<dbReference type="InterPro" id="IPR001781">
    <property type="entry name" value="Znf_LIM"/>
</dbReference>
<feature type="region of interest" description="Disordered" evidence="18">
    <location>
        <begin position="2424"/>
        <end position="2453"/>
    </location>
</feature>
<evidence type="ECO:0000256" key="11">
    <source>
        <dbReference type="ARBA" id="ARBA00023002"/>
    </source>
</evidence>
<feature type="compositionally biased region" description="Low complexity" evidence="18">
    <location>
        <begin position="1743"/>
        <end position="1756"/>
    </location>
</feature>
<evidence type="ECO:0000256" key="6">
    <source>
        <dbReference type="ARBA" id="ARBA00022630"/>
    </source>
</evidence>
<dbReference type="GeneID" id="115880586"/>
<feature type="domain" description="Calponin-homology (CH)" evidence="19">
    <location>
        <begin position="533"/>
        <end position="637"/>
    </location>
</feature>
<feature type="compositionally biased region" description="Acidic residues" evidence="18">
    <location>
        <begin position="1703"/>
        <end position="1714"/>
    </location>
</feature>
<dbReference type="SUPFAM" id="SSF47576">
    <property type="entry name" value="Calponin-homology domain, CH-domain"/>
    <property type="match status" value="1"/>
</dbReference>
<feature type="compositionally biased region" description="Polar residues" evidence="18">
    <location>
        <begin position="2826"/>
        <end position="2835"/>
    </location>
</feature>
<dbReference type="GO" id="GO:0005737">
    <property type="term" value="C:cytoplasm"/>
    <property type="evidence" value="ECO:0007669"/>
    <property type="project" value="UniProtKB-SubCell"/>
</dbReference>
<organism evidence="22 23">
    <name type="scientific">Sitophilus oryzae</name>
    <name type="common">Rice weevil</name>
    <name type="synonym">Curculio oryzae</name>
    <dbReference type="NCBI Taxonomy" id="7048"/>
    <lineage>
        <taxon>Eukaryota</taxon>
        <taxon>Metazoa</taxon>
        <taxon>Ecdysozoa</taxon>
        <taxon>Arthropoda</taxon>
        <taxon>Hexapoda</taxon>
        <taxon>Insecta</taxon>
        <taxon>Pterygota</taxon>
        <taxon>Neoptera</taxon>
        <taxon>Endopterygota</taxon>
        <taxon>Coleoptera</taxon>
        <taxon>Polyphaga</taxon>
        <taxon>Cucujiformia</taxon>
        <taxon>Curculionidae</taxon>
        <taxon>Dryophthorinae</taxon>
        <taxon>Sitophilus</taxon>
    </lineage>
</organism>
<dbReference type="PANTHER" id="PTHR23167:SF54">
    <property type="entry name" value="[F-ACTIN]-MONOOXYGENASE MICAL"/>
    <property type="match status" value="1"/>
</dbReference>
<feature type="compositionally biased region" description="Acidic residues" evidence="18">
    <location>
        <begin position="1757"/>
        <end position="1771"/>
    </location>
</feature>
<dbReference type="SUPFAM" id="SSF57716">
    <property type="entry name" value="Glucocorticoid receptor-like (DNA-binding domain)"/>
    <property type="match status" value="1"/>
</dbReference>
<evidence type="ECO:0000256" key="10">
    <source>
        <dbReference type="ARBA" id="ARBA00022857"/>
    </source>
</evidence>
<keyword evidence="5" id="KW-0963">Cytoplasm</keyword>
<keyword evidence="7 16" id="KW-0479">Metal-binding</keyword>
<feature type="region of interest" description="Disordered" evidence="18">
    <location>
        <begin position="1234"/>
        <end position="1285"/>
    </location>
</feature>
<evidence type="ECO:0000256" key="7">
    <source>
        <dbReference type="ARBA" id="ARBA00022723"/>
    </source>
</evidence>
<dbReference type="SMART" id="SM00132">
    <property type="entry name" value="LIM"/>
    <property type="match status" value="1"/>
</dbReference>
<feature type="region of interest" description="Disordered" evidence="18">
    <location>
        <begin position="1864"/>
        <end position="1897"/>
    </location>
</feature>
<feature type="coiled-coil region" evidence="17">
    <location>
        <begin position="1473"/>
        <end position="1500"/>
    </location>
</feature>
<accession>A0A6J2XRN1</accession>
<feature type="compositionally biased region" description="Basic and acidic residues" evidence="18">
    <location>
        <begin position="2857"/>
        <end position="2882"/>
    </location>
</feature>
<dbReference type="SUPFAM" id="SSF51905">
    <property type="entry name" value="FAD/NAD(P)-binding domain"/>
    <property type="match status" value="1"/>
</dbReference>
<dbReference type="InterPro" id="IPR036872">
    <property type="entry name" value="CH_dom_sf"/>
</dbReference>
<feature type="compositionally biased region" description="Basic and acidic residues" evidence="18">
    <location>
        <begin position="3177"/>
        <end position="3197"/>
    </location>
</feature>
<dbReference type="PANTHER" id="PTHR23167">
    <property type="entry name" value="CALPONIN HOMOLOGY DOMAIN-CONTAINING PROTEIN DDB_G0272472-RELATED"/>
    <property type="match status" value="1"/>
</dbReference>
<feature type="compositionally biased region" description="Low complexity" evidence="18">
    <location>
        <begin position="2883"/>
        <end position="2892"/>
    </location>
</feature>
<keyword evidence="12" id="KW-0503">Monooxygenase</keyword>
<comment type="similarity">
    <text evidence="3">Belongs to the Mical family.</text>
</comment>
<dbReference type="InterPro" id="IPR003953">
    <property type="entry name" value="FAD-dep_OxRdtase_2_FAD-bd"/>
</dbReference>
<dbReference type="Gene3D" id="2.10.110.10">
    <property type="entry name" value="Cysteine Rich Protein"/>
    <property type="match status" value="1"/>
</dbReference>
<evidence type="ECO:0000256" key="5">
    <source>
        <dbReference type="ARBA" id="ARBA00022490"/>
    </source>
</evidence>
<dbReference type="OrthoDB" id="20799at2759"/>
<keyword evidence="6" id="KW-0285">Flavoprotein</keyword>
<feature type="compositionally biased region" description="Basic and acidic residues" evidence="18">
    <location>
        <begin position="2758"/>
        <end position="2767"/>
    </location>
</feature>
<keyword evidence="10" id="KW-0521">NADP</keyword>
<feature type="compositionally biased region" description="Low complexity" evidence="18">
    <location>
        <begin position="2779"/>
        <end position="2798"/>
    </location>
</feature>
<dbReference type="GO" id="GO:0003779">
    <property type="term" value="F:actin binding"/>
    <property type="evidence" value="ECO:0007669"/>
    <property type="project" value="UniProtKB-KW"/>
</dbReference>
<evidence type="ECO:0000256" key="15">
    <source>
        <dbReference type="ARBA" id="ARBA00049522"/>
    </source>
</evidence>
<evidence type="ECO:0000259" key="20">
    <source>
        <dbReference type="PROSITE" id="PS50023"/>
    </source>
</evidence>
<keyword evidence="9 16" id="KW-0862">Zinc</keyword>
<keyword evidence="13 16" id="KW-0440">LIM domain</keyword>
<feature type="compositionally biased region" description="Basic and acidic residues" evidence="18">
    <location>
        <begin position="698"/>
        <end position="712"/>
    </location>
</feature>
<keyword evidence="17" id="KW-0175">Coiled coil</keyword>
<dbReference type="Gene3D" id="3.50.50.60">
    <property type="entry name" value="FAD/NAD(P)-binding domain"/>
    <property type="match status" value="1"/>
</dbReference>
<dbReference type="EC" id="1.14.13.225" evidence="4"/>
<evidence type="ECO:0000259" key="19">
    <source>
        <dbReference type="PROSITE" id="PS50021"/>
    </source>
</evidence>
<feature type="compositionally biased region" description="Polar residues" evidence="18">
    <location>
        <begin position="1235"/>
        <end position="1251"/>
    </location>
</feature>
<feature type="region of interest" description="Disordered" evidence="18">
    <location>
        <begin position="3245"/>
        <end position="3264"/>
    </location>
</feature>
<feature type="region of interest" description="Disordered" evidence="18">
    <location>
        <begin position="3165"/>
        <end position="3199"/>
    </location>
</feature>
<keyword evidence="11" id="KW-0560">Oxidoreductase</keyword>
<dbReference type="RefSeq" id="XP_030753709.1">
    <property type="nucleotide sequence ID" value="XM_030897849.1"/>
</dbReference>
<feature type="region of interest" description="Disordered" evidence="18">
    <location>
        <begin position="1740"/>
        <end position="1809"/>
    </location>
</feature>
<feature type="compositionally biased region" description="Polar residues" evidence="18">
    <location>
        <begin position="2426"/>
        <end position="2447"/>
    </location>
</feature>
<feature type="domain" description="BMERB" evidence="21">
    <location>
        <begin position="3684"/>
        <end position="3833"/>
    </location>
</feature>
<dbReference type="PROSITE" id="PS00478">
    <property type="entry name" value="LIM_DOMAIN_1"/>
    <property type="match status" value="1"/>
</dbReference>
<feature type="domain" description="LIM zinc-binding" evidence="20">
    <location>
        <begin position="1543"/>
        <end position="1608"/>
    </location>
</feature>
<evidence type="ECO:0000256" key="16">
    <source>
        <dbReference type="PROSITE-ProRule" id="PRU00125"/>
    </source>
</evidence>
<feature type="compositionally biased region" description="Acidic residues" evidence="18">
    <location>
        <begin position="1664"/>
        <end position="1677"/>
    </location>
</feature>
<keyword evidence="22" id="KW-1185">Reference proteome</keyword>
<feature type="compositionally biased region" description="Basic and acidic residues" evidence="18">
    <location>
        <begin position="1772"/>
        <end position="1785"/>
    </location>
</feature>
<dbReference type="FunFam" id="3.50.50.60:FF:000004">
    <property type="entry name" value="protein-methionine sulfoxide oxidase MICAL2 isoform X1"/>
    <property type="match status" value="1"/>
</dbReference>
<dbReference type="Pfam" id="PF00890">
    <property type="entry name" value="FAD_binding_2"/>
    <property type="match status" value="1"/>
</dbReference>
<dbReference type="Pfam" id="PF00307">
    <property type="entry name" value="CH"/>
    <property type="match status" value="1"/>
</dbReference>
<dbReference type="SMART" id="SM01203">
    <property type="entry name" value="DUF3585"/>
    <property type="match status" value="1"/>
</dbReference>
<evidence type="ECO:0000256" key="18">
    <source>
        <dbReference type="SAM" id="MobiDB-lite"/>
    </source>
</evidence>
<evidence type="ECO:0000256" key="17">
    <source>
        <dbReference type="SAM" id="Coils"/>
    </source>
</evidence>
<dbReference type="Pfam" id="PF12130">
    <property type="entry name" value="bMERB_dom"/>
    <property type="match status" value="1"/>
</dbReference>
<comment type="cofactor">
    <cofactor evidence="1">
        <name>FAD</name>
        <dbReference type="ChEBI" id="CHEBI:57692"/>
    </cofactor>
</comment>
<feature type="region of interest" description="Disordered" evidence="18">
    <location>
        <begin position="2380"/>
        <end position="2399"/>
    </location>
</feature>
<feature type="compositionally biased region" description="Basic and acidic residues" evidence="18">
    <location>
        <begin position="785"/>
        <end position="805"/>
    </location>
</feature>
<dbReference type="InterPro" id="IPR050540">
    <property type="entry name" value="F-actin_Monoox_Mical"/>
</dbReference>
<evidence type="ECO:0000259" key="21">
    <source>
        <dbReference type="PROSITE" id="PS51848"/>
    </source>
</evidence>
<comment type="catalytic activity">
    <reaction evidence="15">
        <text>L-methionyl-[F-actin] + NADPH + O2 + H(+) = L-methionyl-(R)-S-oxide-[F-actin] + NADP(+) + H2O</text>
        <dbReference type="Rhea" id="RHEA:51308"/>
        <dbReference type="Rhea" id="RHEA-COMP:12953"/>
        <dbReference type="Rhea" id="RHEA-COMP:12956"/>
        <dbReference type="ChEBI" id="CHEBI:15377"/>
        <dbReference type="ChEBI" id="CHEBI:15378"/>
        <dbReference type="ChEBI" id="CHEBI:15379"/>
        <dbReference type="ChEBI" id="CHEBI:16044"/>
        <dbReference type="ChEBI" id="CHEBI:45764"/>
        <dbReference type="ChEBI" id="CHEBI:57783"/>
        <dbReference type="ChEBI" id="CHEBI:58349"/>
        <dbReference type="EC" id="1.14.13.225"/>
    </reaction>
</comment>
<dbReference type="PROSITE" id="PS50021">
    <property type="entry name" value="CH"/>
    <property type="match status" value="1"/>
</dbReference>
<feature type="region of interest" description="Disordered" evidence="18">
    <location>
        <begin position="1658"/>
        <end position="1721"/>
    </location>
</feature>
<evidence type="ECO:0000256" key="14">
    <source>
        <dbReference type="ARBA" id="ARBA00023203"/>
    </source>
</evidence>
<reference evidence="23 24" key="1">
    <citation type="submission" date="2025-04" db="UniProtKB">
        <authorList>
            <consortium name="RefSeq"/>
        </authorList>
    </citation>
    <scope>IDENTIFICATION</scope>
    <source>
        <tissue evidence="23 24">Gonads</tissue>
    </source>
</reference>
<feature type="compositionally biased region" description="Low complexity" evidence="18">
    <location>
        <begin position="1878"/>
        <end position="1890"/>
    </location>
</feature>
<feature type="region of interest" description="Disordered" evidence="18">
    <location>
        <begin position="698"/>
        <end position="718"/>
    </location>
</feature>
<evidence type="ECO:0000256" key="4">
    <source>
        <dbReference type="ARBA" id="ARBA00012709"/>
    </source>
</evidence>
<feature type="region of interest" description="Disordered" evidence="18">
    <location>
        <begin position="2728"/>
        <end position="2803"/>
    </location>
</feature>
<evidence type="ECO:0000256" key="8">
    <source>
        <dbReference type="ARBA" id="ARBA00022827"/>
    </source>
</evidence>
<dbReference type="KEGG" id="soy:115880586"/>
<dbReference type="InterPro" id="IPR001715">
    <property type="entry name" value="CH_dom"/>
</dbReference>
<feature type="region of interest" description="Disordered" evidence="18">
    <location>
        <begin position="2490"/>
        <end position="2594"/>
    </location>
</feature>
<dbReference type="Pfam" id="PF25413">
    <property type="entry name" value="Rossman_Mical"/>
    <property type="match status" value="1"/>
</dbReference>
<feature type="coiled-coil region" evidence="17">
    <location>
        <begin position="3103"/>
        <end position="3133"/>
    </location>
</feature>
<feature type="compositionally biased region" description="Basic and acidic residues" evidence="18">
    <location>
        <begin position="3517"/>
        <end position="3528"/>
    </location>
</feature>
<dbReference type="InterPro" id="IPR057494">
    <property type="entry name" value="Rossman_Mical"/>
</dbReference>
<dbReference type="InterPro" id="IPR036188">
    <property type="entry name" value="FAD/NAD-bd_sf"/>
</dbReference>
<feature type="region of interest" description="Disordered" evidence="18">
    <location>
        <begin position="784"/>
        <end position="805"/>
    </location>
</feature>
<feature type="region of interest" description="Disordered" evidence="18">
    <location>
        <begin position="2825"/>
        <end position="2896"/>
    </location>
</feature>
<evidence type="ECO:0000256" key="13">
    <source>
        <dbReference type="ARBA" id="ARBA00023038"/>
    </source>
</evidence>
<proteinExistence type="inferred from homology"/>
<keyword evidence="14" id="KW-0009">Actin-binding</keyword>
<feature type="compositionally biased region" description="Polar residues" evidence="18">
    <location>
        <begin position="2572"/>
        <end position="2584"/>
    </location>
</feature>
<keyword evidence="8" id="KW-0274">FAD</keyword>
<dbReference type="RefSeq" id="XP_030753706.1">
    <property type="nucleotide sequence ID" value="XM_030897846.1"/>
</dbReference>
<evidence type="ECO:0000313" key="25">
    <source>
        <dbReference type="RefSeq" id="XP_030753709.1"/>
    </source>
</evidence>
<dbReference type="PROSITE" id="PS50023">
    <property type="entry name" value="LIM_DOMAIN_2"/>
    <property type="match status" value="1"/>
</dbReference>
<evidence type="ECO:0000313" key="24">
    <source>
        <dbReference type="RefSeq" id="XP_030753708.1"/>
    </source>
</evidence>
<dbReference type="SMART" id="SM00033">
    <property type="entry name" value="CH"/>
    <property type="match status" value="1"/>
</dbReference>
<dbReference type="GO" id="GO:0046872">
    <property type="term" value="F:metal ion binding"/>
    <property type="evidence" value="ECO:0007669"/>
    <property type="project" value="UniProtKB-KW"/>
</dbReference>
<evidence type="ECO:0000256" key="1">
    <source>
        <dbReference type="ARBA" id="ARBA00001974"/>
    </source>
</evidence>
<dbReference type="InterPro" id="IPR022735">
    <property type="entry name" value="bMERB_dom"/>
</dbReference>
<evidence type="ECO:0000256" key="2">
    <source>
        <dbReference type="ARBA" id="ARBA00004496"/>
    </source>
</evidence>
<dbReference type="Gene3D" id="1.10.418.10">
    <property type="entry name" value="Calponin-like domain"/>
    <property type="match status" value="1"/>
</dbReference>
<feature type="region of interest" description="Disordered" evidence="18">
    <location>
        <begin position="3476"/>
        <end position="3549"/>
    </location>
</feature>
<evidence type="ECO:0000256" key="9">
    <source>
        <dbReference type="ARBA" id="ARBA00022833"/>
    </source>
</evidence>
<name>A0A6J2XRN1_SITOR</name>
<evidence type="ECO:0000313" key="23">
    <source>
        <dbReference type="RefSeq" id="XP_030753706.1"/>
    </source>
</evidence>
<protein>
    <recommendedName>
        <fullName evidence="4">F-actin monooxygenase</fullName>
        <ecNumber evidence="4">1.14.13.225</ecNumber>
    </recommendedName>
</protein>
<gene>
    <name evidence="23 24 25" type="primary">LOC115880586</name>
</gene>
<evidence type="ECO:0000313" key="22">
    <source>
        <dbReference type="Proteomes" id="UP000504635"/>
    </source>
</evidence>
<dbReference type="GO" id="GO:0120501">
    <property type="term" value="F:F-actin monooxygenase activity"/>
    <property type="evidence" value="ECO:0007669"/>
    <property type="project" value="UniProtKB-EC"/>
</dbReference>
<comment type="subcellular location">
    <subcellularLocation>
        <location evidence="2">Cytoplasm</location>
    </subcellularLocation>
</comment>
<dbReference type="PROSITE" id="PS51848">
    <property type="entry name" value="BMERB"/>
    <property type="match status" value="1"/>
</dbReference>
<sequence length="3851" mass="436114">MDRHSGGGPPPHLRGRPVSGKDAANANEYFEPFLNATTLKNILGYHRSMCEFLHLKPNVFTHFYPKLKANLTSWRAKALWKKFDLRASHKCYAKGKACSGTKVLVIGAGPCGLRTAIEAQLLGAKVVVVEKRDRLSRNNVLHLWPFVIEDLRMLGAKKFFGKFCAGAIDHISIRQLQCILLKVALLLGVEVHTEVSFVNLIEPNASNKTGWKADIKPDNHPVSQYEFDVIIGADGKRNTLQGFKRKEFRGKLAIAITANFINKKTEAEARVEEISGVAFIFNQKFFKDLQEGTRIDLENIVYYKDDTHYFVMTAKKASLLEKGVIKQDLADTEKLLAPDNVNREKLHQYAREAADFSTNYQMPDLEFAVNHYGLPDVAMFDFTSMYAAEYASKVVERNGHRLLMILVGDSLLEPFWPTGSGCARGFLSSLDAAWAIRSYSTGLMTPLDVLAERESIYRLLAQTTPDNLNKDWKAYTLDPATRYPNLNKTVVLPHQTVCLYDTDNPESVEKMKRASLDANTKHDHVSKKRRRGGVDNEVLLSWLSHQLRDHDDITITDIPSVFQGGKALSAIIHHYRPDLLDYSAIKDNEPGQCNQHAMDILEKDLGIPPFMTGEEITNTQDYLAMTTYLTQVYDTFRGEIPHIKHPKLKIKPLSTKPTNQSSIPTLQKTSAHLSHDDLTTSKEILKKRSVKREISRLAKSTSEKSILDDKESRKKGHLTSPQIDLTYADLDHCTKKKKHLQLLENGSQKNVKRIESRNVAVSVNLMPKRKIKLKKTKLSIIPESTDEKLSEQQDKLEHKSSKEDKPMKRYRPLLQSQTFFVASIENSPHQLQRHHLRSKAKMKTLKSSLGLKYFNPLQIIRRHLSTKKAQIKSLLAKPCQSNSKIVENVPKIQSVKSEVVDLKDEVNLCPSTSGKSIKIQIIQRTSKDKITLQNVEFKSSLNLVKITSRSCVSKRFSGRRFEKLPQLVENEENLKVEQIFLNKDIHSASNYSSKIESTSNSLHFNGARVNLGSCNLRKFRETPEKIPVPLTCADLQIIDALGVKSTPFKRKCHGKCNDSTRRQKFRPQNAIFYGAKRRDKLSMAYLDDCDSISPQSFSRVQNWISQHDFKDEVKKDPDDDTLFTCEIVSDMTSVTQARARAKGDYDDVKVEARTDEVKCESPVTSAEDLAELMRNLKQDKSINSSRPATKFTQYNSKAASLPPIAFPAIIEARESGELPPDTNKRSEFSIKSIKTAHQQQTAMNNAQLSRPSSRHKRHADLTLQKPSSAERKQRKRRTLERIGPSVEDRQKVLEEIVANRQDRMNKRKQHRQRQTEQFIKSMQMLHANAKPDKSEPFEDYSIFLYRQTAPKFKDRVKDLEKQFTYVPDYDNRATGMKPLANTNADEDIASKIRSLEDKWSNPQPVEKKPKDLLRAIGKIETSDWNIKQIEKKILENKLGKPSTTVDKERVPRWSREEFVARQTKMENKRLERQDSSEAKYADIDKNIKQLELKLKEGTTRELGQNKVASITEKLVSKVPQEIEKPVEKVQAKPVNLPIKSGSEFCHFCNKKVYLVEKICAEGRFFHNGCFKCQYCHIQLRLGSYMFDRDGQFGHRFFCSQHYGMPGELPRPAKVSRKPSHRGARDISRSPSKRLMSGVAGVDLLDKVRTPERIEFSNISRDVSSEDEPLSQMDEDEWTDKNFGASCNELDESDGDSSSSLGTDSDDEDAYDDALEQPVTKEGTLKLAERWKKIYSKGKHSDLDAYSSSDDNSYYENSSDDSDSDTATEGEEEIRARELRKQEVRVEPPVVQTDTGTDTEVKTNLDYLPPDILSDHPSSFASLHKSPSNYSISSEVFKSAESDVDYNMNKTYVDPSVVVGKLTISKPPVDSSTKKSNPLARSATASSLTSSKPKRNFVLPPKEQRKSIGEVFQEKVKLDEPLLVIRRTPSKVTLPKEIKPKVAVNAKGLDTSKYFGLPKIPQKSKIKRGDTAVTRSRPPLIKQASLPETANEKNEATFNFDLKESDLDHVDDYIEDLLSKKDELEKPVDYSKYATQNHEDISPENEKEELSSSIEDLFKALEEVTDVPHREMQKESDEKIDDLLKFMEELDHQTPERKVYRSVSDVKYRNLERLLKSPQRSESVVSKLPRNNLSFFETILKGKETPRDSSSDENLAEPRTRGLCRSKTEIHFNRGNKKQRTSVDVDAVGKVDIKSVLKKFESFEQEDELKAPKPEKKIIKRMSLGNFRDLGTEGAKISKLPAILKPKPIGNTIQKFESEPKKFKKVEYKKREPRRVLTTKYDEKSYEDTIKDLEKFVDEAIGDIGASKKLPEVKSNELGKSKSDWCVNITVSSKVNPEFLKLQEKRAENPLTGVNNEQQTNLYDNVGSNVNSDILRLHDEKLDENSSKDQNIKQKNSILKDKSDEFNQDLDFSQEMKDFNEAMSALTEESTLDSTSEPHNFSKAVDSSDSSETENIEPVIGKITDNIPQVIITNGVPADIDDLYAKVNKCKPPLEPPPPVPHRRKHSHGELPGAPLPPPRAARQKSLEAKTSNNENVLPVAPHRRRSTTASPLLPRRKHEMVSDESSSESSEIQNSATEISTDSEFAQDEPTPTREIPAIALNDVFVTKTRGSGHVSDLPRRIQVTSSFLQRPLDAAPHPTPTPLKPAPYALNRTQSTGGIAAKVSLELKKRYLLGESGTNSIQKSGSASALDSKFKNFQNTISNCQRMLKPAVEPSASMQMFCTKLDERLSPSGTTPPLPPPDITITTITEQSPGDGESDKQRESFNRETYTCRPVVVEPLQSSDSLSASSSDEAPTSPNFRFDSIPRVEIHAVKDSNREDIALDSLSQVPSEQPKNVAGERKVLNQPKSLPNLEHVLPDIHRALHVRVRSDKEDSPDENKSGKTTLSGKSSPDATAALTETELSDWARDENVSDSIEFDFSQDLEKKRVVNIAKLSEFDEAINEHVCGKDSKEAVNKTILASAVNDLDSIEYMDTGTETSSEDGIGNSQDGYVLFKNEDDVAEDSLNPQINEILEARNIYLRNKETDKRDLYLADSVRDEKHSYEKVEVKSTESKPADNEEDSLVVVETGTTTEENTCSDSTVKNVTEIANDSKESRNKPSLKIENLQKQRLEEKLAKVKAEQALLKEQQLKQSSQKENIENNIQYEEHCQRLQSKVEFGNAKDSIDIRKSRRRSKSDSPQKPDLIREEKERHSPPKDITLNLSPVVRPDILYKKENIKKERDVNQKLVQEMVMNKMKAENKSLERKKRNRANVGSLSPCRPYSVQKSNTTDIVTQINLSNLDKSNKNDSLASSTYATPDLLTNSMTLQHAQTVSAVPDINSSTEKYETPMTSTPAKQHLSRPLSVFSDTHRKPPETPLTTLDNYSMPDIRKQLFSEDFKTPKAPPRYNRPSIIRTAEKLKEDARARARLLSNEDLGLSPDDKLIKLREKIGKKSKENNLITDTHVQESIESLVMNTERRNSLLYSNDTLTKKRNNSFRRSMSGDSEVGSKGLSVSDMRPKSISEIPKNLSVSKSRNIESDSKKACKSDPNLLDTQGPKKKSKDRERRKSITKLIVGIFAKKSPTSNGTKSLFAKLSPKSKAISKSLSSLDWSKHETAIEESLKRKCLSENNIERRELTPPPIPPLPEHYIMKATDESSDGENIDWTFAGQGSYDTLDKSINLETSMASLTSRKSLKAKKASRQAQLKRHRMAQEIQRKLEETEVKTRELEQRGVRVEKALRGECTESTSKNESDLLQEWFDLMRDKTELRRYEKELIVRAQELELEDRHARLQAELRERLGNNEHKTDEDVKTEKSIINEMMDIVAQRDSLIAVLEEDRLRYTNEDKGMEEQMLAKGLMMTPIQKSIEK</sequence>
<dbReference type="RefSeq" id="XP_030753708.1">
    <property type="nucleotide sequence ID" value="XM_030897848.1"/>
</dbReference>
<evidence type="ECO:0000256" key="12">
    <source>
        <dbReference type="ARBA" id="ARBA00023033"/>
    </source>
</evidence>
<feature type="region of interest" description="Disordered" evidence="18">
    <location>
        <begin position="1608"/>
        <end position="1631"/>
    </location>
</feature>
<evidence type="ECO:0000256" key="3">
    <source>
        <dbReference type="ARBA" id="ARBA00008223"/>
    </source>
</evidence>